<gene>
    <name evidence="1" type="ORF">BGT96224V2_LOCUS5610</name>
</gene>
<organism evidence="1">
    <name type="scientific">Blumeria graminis f. sp. tritici 96224</name>
    <dbReference type="NCBI Taxonomy" id="1268274"/>
    <lineage>
        <taxon>Eukaryota</taxon>
        <taxon>Fungi</taxon>
        <taxon>Dikarya</taxon>
        <taxon>Ascomycota</taxon>
        <taxon>Pezizomycotina</taxon>
        <taxon>Leotiomycetes</taxon>
        <taxon>Erysiphales</taxon>
        <taxon>Erysiphaceae</taxon>
        <taxon>Blumeria</taxon>
    </lineage>
</organism>
<reference evidence="1" key="1">
    <citation type="submission" date="2018-07" db="EMBL/GenBank/DDBJ databases">
        <authorList>
            <person name="Quirk P.G."/>
            <person name="Krulwich T.A."/>
        </authorList>
    </citation>
    <scope>NUCLEOTIDE SEQUENCE</scope>
    <source>
        <strain evidence="1">96224</strain>
    </source>
</reference>
<dbReference type="EMBL" id="UIGY01000177">
    <property type="protein sequence ID" value="SUZ12452.1"/>
    <property type="molecule type" value="Genomic_DNA"/>
</dbReference>
<accession>A0A381LG60</accession>
<evidence type="ECO:0000313" key="1">
    <source>
        <dbReference type="EMBL" id="SUZ12452.1"/>
    </source>
</evidence>
<protein>
    <submittedName>
        <fullName evidence="1">Bgt-20876</fullName>
    </submittedName>
</protein>
<name>A0A381LG60_BLUGR</name>
<sequence length="68" mass="7722">MSSFTASKTPSFKTLSRLHPSHSLVTVQAAKRFTHSLLYSESSLCHAILINTVSGMWRFLAFREELQH</sequence>
<proteinExistence type="predicted"/>
<dbReference type="AlphaFoldDB" id="A0A381LG60"/>